<dbReference type="EMBL" id="VTPY01000004">
    <property type="protein sequence ID" value="KAA0011830.1"/>
    <property type="molecule type" value="Genomic_DNA"/>
</dbReference>
<protein>
    <submittedName>
        <fullName evidence="4">NAD(P)H-dependent oxidoreductase</fullName>
    </submittedName>
</protein>
<dbReference type="PANTHER" id="PTHR30543">
    <property type="entry name" value="CHROMATE REDUCTASE"/>
    <property type="match status" value="1"/>
</dbReference>
<keyword evidence="5" id="KW-1185">Reference proteome</keyword>
<dbReference type="AlphaFoldDB" id="A0A7V7KFV4"/>
<reference evidence="4 5" key="1">
    <citation type="submission" date="2019-08" db="EMBL/GenBank/DDBJ databases">
        <title>Bioinformatics analysis of the strain L3 and L5.</title>
        <authorList>
            <person name="Li X."/>
        </authorList>
    </citation>
    <scope>NUCLEOTIDE SEQUENCE [LARGE SCALE GENOMIC DNA]</scope>
    <source>
        <strain evidence="4 5">L5</strain>
    </source>
</reference>
<dbReference type="Proteomes" id="UP000486760">
    <property type="component" value="Unassembled WGS sequence"/>
</dbReference>
<dbReference type="GO" id="GO:0010181">
    <property type="term" value="F:FMN binding"/>
    <property type="evidence" value="ECO:0007669"/>
    <property type="project" value="TreeGrafter"/>
</dbReference>
<dbReference type="PANTHER" id="PTHR30543:SF21">
    <property type="entry name" value="NAD(P)H-DEPENDENT FMN REDUCTASE LOT6"/>
    <property type="match status" value="1"/>
</dbReference>
<evidence type="ECO:0000313" key="5">
    <source>
        <dbReference type="Proteomes" id="UP000486760"/>
    </source>
</evidence>
<name>A0A7V7KFV4_9GAMM</name>
<keyword evidence="2" id="KW-0285">Flavoprotein</keyword>
<evidence type="ECO:0000259" key="3">
    <source>
        <dbReference type="Pfam" id="PF03358"/>
    </source>
</evidence>
<dbReference type="SUPFAM" id="SSF52218">
    <property type="entry name" value="Flavoproteins"/>
    <property type="match status" value="1"/>
</dbReference>
<dbReference type="Pfam" id="PF03358">
    <property type="entry name" value="FMN_red"/>
    <property type="match status" value="1"/>
</dbReference>
<gene>
    <name evidence="4" type="ORF">F0A17_11000</name>
</gene>
<dbReference type="InterPro" id="IPR050712">
    <property type="entry name" value="NAD(P)H-dep_reductase"/>
</dbReference>
<accession>A0A7V7KFV4</accession>
<sequence length="182" mass="20266">MKDAIRLAVIYGSTREGRFCDTVGAWVVDDIRRRETFALDVVDPAVEPVSAFGDRLAAADAFIVVTPEYNRSYPAALKALIDSYHSEWQAKPVAFVSYGGASGGLRAVEHLRHVFAELHAVGIRDGVMFPNAWEQFDGQGHPLQAQRFERGMVTMLARLSWWARALREARGVRNYADAVTLN</sequence>
<comment type="cofactor">
    <cofactor evidence="1">
        <name>FMN</name>
        <dbReference type="ChEBI" id="CHEBI:58210"/>
    </cofactor>
</comment>
<dbReference type="Gene3D" id="3.40.50.360">
    <property type="match status" value="1"/>
</dbReference>
<dbReference type="GO" id="GO:0016491">
    <property type="term" value="F:oxidoreductase activity"/>
    <property type="evidence" value="ECO:0007669"/>
    <property type="project" value="InterPro"/>
</dbReference>
<comment type="caution">
    <text evidence="4">The sequence shown here is derived from an EMBL/GenBank/DDBJ whole genome shotgun (WGS) entry which is preliminary data.</text>
</comment>
<dbReference type="InterPro" id="IPR029039">
    <property type="entry name" value="Flavoprotein-like_sf"/>
</dbReference>
<dbReference type="InterPro" id="IPR005025">
    <property type="entry name" value="FMN_Rdtase-like_dom"/>
</dbReference>
<keyword evidence="2" id="KW-0288">FMN</keyword>
<proteinExistence type="predicted"/>
<evidence type="ECO:0000256" key="2">
    <source>
        <dbReference type="ARBA" id="ARBA00022643"/>
    </source>
</evidence>
<dbReference type="RefSeq" id="WP_149328391.1">
    <property type="nucleotide sequence ID" value="NZ_VTPY01000004.1"/>
</dbReference>
<evidence type="ECO:0000313" key="4">
    <source>
        <dbReference type="EMBL" id="KAA0011830.1"/>
    </source>
</evidence>
<feature type="domain" description="NADPH-dependent FMN reductase-like" evidence="3">
    <location>
        <begin position="6"/>
        <end position="133"/>
    </location>
</feature>
<evidence type="ECO:0000256" key="1">
    <source>
        <dbReference type="ARBA" id="ARBA00001917"/>
    </source>
</evidence>
<organism evidence="4 5">
    <name type="scientific">Billgrantia pellis</name>
    <dbReference type="NCBI Taxonomy" id="2606936"/>
    <lineage>
        <taxon>Bacteria</taxon>
        <taxon>Pseudomonadati</taxon>
        <taxon>Pseudomonadota</taxon>
        <taxon>Gammaproteobacteria</taxon>
        <taxon>Oceanospirillales</taxon>
        <taxon>Halomonadaceae</taxon>
        <taxon>Billgrantia</taxon>
    </lineage>
</organism>
<dbReference type="GO" id="GO:0005829">
    <property type="term" value="C:cytosol"/>
    <property type="evidence" value="ECO:0007669"/>
    <property type="project" value="TreeGrafter"/>
</dbReference>